<reference evidence="8 9" key="1">
    <citation type="submission" date="2018-08" db="EMBL/GenBank/DDBJ databases">
        <title>Comparative analysis of Burkholderia isolates from Puerto Rico.</title>
        <authorList>
            <person name="Hall C."/>
            <person name="Sahl J."/>
            <person name="Wagner D."/>
        </authorList>
    </citation>
    <scope>NUCLEOTIDE SEQUENCE [LARGE SCALE GENOMIC DNA]</scope>
    <source>
        <strain evidence="8 9">Bp9025</strain>
    </source>
</reference>
<comment type="subcellular location">
    <subcellularLocation>
        <location evidence="1">Cell membrane</location>
        <topology evidence="1">Multi-pass membrane protein</topology>
    </subcellularLocation>
</comment>
<feature type="transmembrane region" description="Helical" evidence="7">
    <location>
        <begin position="43"/>
        <end position="63"/>
    </location>
</feature>
<evidence type="ECO:0000313" key="8">
    <source>
        <dbReference type="EMBL" id="RQT03245.1"/>
    </source>
</evidence>
<protein>
    <submittedName>
        <fullName evidence="8">MFS transporter</fullName>
    </submittedName>
</protein>
<dbReference type="InterPro" id="IPR011701">
    <property type="entry name" value="MFS"/>
</dbReference>
<feature type="transmembrane region" description="Helical" evidence="7">
    <location>
        <begin position="286"/>
        <end position="308"/>
    </location>
</feature>
<keyword evidence="2" id="KW-0813">Transport</keyword>
<proteinExistence type="predicted"/>
<feature type="transmembrane region" description="Helical" evidence="7">
    <location>
        <begin position="196"/>
        <end position="221"/>
    </location>
</feature>
<dbReference type="GO" id="GO:0005886">
    <property type="term" value="C:plasma membrane"/>
    <property type="evidence" value="ECO:0007669"/>
    <property type="project" value="UniProtKB-SubCell"/>
</dbReference>
<evidence type="ECO:0000256" key="6">
    <source>
        <dbReference type="ARBA" id="ARBA00023136"/>
    </source>
</evidence>
<name>A0A3N8NWD3_9BURK</name>
<evidence type="ECO:0000256" key="1">
    <source>
        <dbReference type="ARBA" id="ARBA00004651"/>
    </source>
</evidence>
<dbReference type="AlphaFoldDB" id="A0A3N8NWD3"/>
<feature type="transmembrane region" description="Helical" evidence="7">
    <location>
        <begin position="262"/>
        <end position="280"/>
    </location>
</feature>
<keyword evidence="3" id="KW-1003">Cell membrane</keyword>
<evidence type="ECO:0000256" key="7">
    <source>
        <dbReference type="SAM" id="Phobius"/>
    </source>
</evidence>
<feature type="transmembrane region" description="Helical" evidence="7">
    <location>
        <begin position="70"/>
        <end position="91"/>
    </location>
</feature>
<comment type="caution">
    <text evidence="8">The sequence shown here is derived from an EMBL/GenBank/DDBJ whole genome shotgun (WGS) entry which is preliminary data.</text>
</comment>
<dbReference type="SUPFAM" id="SSF103473">
    <property type="entry name" value="MFS general substrate transporter"/>
    <property type="match status" value="1"/>
</dbReference>
<dbReference type="InterPro" id="IPR050171">
    <property type="entry name" value="MFS_Transporters"/>
</dbReference>
<dbReference type="PANTHER" id="PTHR23517:SF2">
    <property type="entry name" value="MULTIDRUG RESISTANCE PROTEIN MDTH"/>
    <property type="match status" value="1"/>
</dbReference>
<feature type="transmembrane region" description="Helical" evidence="7">
    <location>
        <begin position="345"/>
        <end position="364"/>
    </location>
</feature>
<keyword evidence="6 7" id="KW-0472">Membrane</keyword>
<feature type="transmembrane region" description="Helical" evidence="7">
    <location>
        <begin position="320"/>
        <end position="339"/>
    </location>
</feature>
<feature type="transmembrane region" description="Helical" evidence="7">
    <location>
        <begin position="129"/>
        <end position="150"/>
    </location>
</feature>
<dbReference type="EMBL" id="QTQV01000046">
    <property type="protein sequence ID" value="RQT03245.1"/>
    <property type="molecule type" value="Genomic_DNA"/>
</dbReference>
<dbReference type="Pfam" id="PF07690">
    <property type="entry name" value="MFS_1"/>
    <property type="match status" value="1"/>
</dbReference>
<dbReference type="Proteomes" id="UP000277921">
    <property type="component" value="Unassembled WGS sequence"/>
</dbReference>
<feature type="transmembrane region" description="Helical" evidence="7">
    <location>
        <begin position="97"/>
        <end position="117"/>
    </location>
</feature>
<evidence type="ECO:0000256" key="2">
    <source>
        <dbReference type="ARBA" id="ARBA00022448"/>
    </source>
</evidence>
<feature type="transmembrane region" description="Helical" evidence="7">
    <location>
        <begin position="233"/>
        <end position="250"/>
    </location>
</feature>
<dbReference type="GO" id="GO:0022857">
    <property type="term" value="F:transmembrane transporter activity"/>
    <property type="evidence" value="ECO:0007669"/>
    <property type="project" value="InterPro"/>
</dbReference>
<keyword evidence="4 7" id="KW-0812">Transmembrane</keyword>
<accession>A0A3N8NWD3</accession>
<organism evidence="8 9">
    <name type="scientific">Burkholderia contaminans</name>
    <dbReference type="NCBI Taxonomy" id="488447"/>
    <lineage>
        <taxon>Bacteria</taxon>
        <taxon>Pseudomonadati</taxon>
        <taxon>Pseudomonadota</taxon>
        <taxon>Betaproteobacteria</taxon>
        <taxon>Burkholderiales</taxon>
        <taxon>Burkholderiaceae</taxon>
        <taxon>Burkholderia</taxon>
        <taxon>Burkholderia cepacia complex</taxon>
    </lineage>
</organism>
<feature type="transmembrane region" description="Helical" evidence="7">
    <location>
        <begin position="156"/>
        <end position="175"/>
    </location>
</feature>
<evidence type="ECO:0000256" key="3">
    <source>
        <dbReference type="ARBA" id="ARBA00022475"/>
    </source>
</evidence>
<dbReference type="RefSeq" id="WP_124585863.1">
    <property type="nucleotide sequence ID" value="NZ_QTQV01000046.1"/>
</dbReference>
<dbReference type="Gene3D" id="1.20.1250.20">
    <property type="entry name" value="MFS general substrate transporter like domains"/>
    <property type="match status" value="1"/>
</dbReference>
<gene>
    <name evidence="8" type="ORF">DF051_38300</name>
</gene>
<sequence>MNRPLLTLLAFHALDKLLFFSIAPNKPISAWQAGWLDDSGLALFFVIQIFCYRLFPLLGGFLADRYSKRSTLAFGSLLQALGLAALCQATSSQALFFAGGLAGIGGGLLNPVIYSMLSQVSGPAGSRAFSTHYLLINVGALAGPLLLWPAFGSACLWLLLPAGVALVTVLASSAESRAMPAQHRSASWFAPLHDPIFLRVFILFSAIWACYTMIFSSAPLIAAELELRTQGNVWLGVNSATVLLAYLWTLRRPARTGISWPSVTAGLALTTVGVALVGAAPAGWMVGAGIVVLSIGELLSIPVLYHLVSEHAPAHARSRYFGFIWVAGAFGEAGAQALLWACPQPRAVCIAAAAMLAIATLTTTRKVKVRAAEINAAESRELSTSERAT</sequence>
<evidence type="ECO:0000313" key="9">
    <source>
        <dbReference type="Proteomes" id="UP000277921"/>
    </source>
</evidence>
<evidence type="ECO:0000256" key="4">
    <source>
        <dbReference type="ARBA" id="ARBA00022692"/>
    </source>
</evidence>
<keyword evidence="5 7" id="KW-1133">Transmembrane helix</keyword>
<dbReference type="InterPro" id="IPR036259">
    <property type="entry name" value="MFS_trans_sf"/>
</dbReference>
<dbReference type="PANTHER" id="PTHR23517">
    <property type="entry name" value="RESISTANCE PROTEIN MDTM, PUTATIVE-RELATED-RELATED"/>
    <property type="match status" value="1"/>
</dbReference>
<evidence type="ECO:0000256" key="5">
    <source>
        <dbReference type="ARBA" id="ARBA00022989"/>
    </source>
</evidence>